<comment type="pathway">
    <text evidence="5 18">Metabolic intermediate biosynthesis; chorismate biosynthesis; chorismate from D-erythrose 4-phosphate and phosphoenolpyruvate: step 2/7.</text>
</comment>
<evidence type="ECO:0000256" key="1">
    <source>
        <dbReference type="ARBA" id="ARBA00001393"/>
    </source>
</evidence>
<evidence type="ECO:0000256" key="7">
    <source>
        <dbReference type="ARBA" id="ARBA00013031"/>
    </source>
</evidence>
<evidence type="ECO:0000256" key="11">
    <source>
        <dbReference type="ARBA" id="ARBA00022723"/>
    </source>
</evidence>
<comment type="subcellular location">
    <subcellularLocation>
        <location evidence="4 18">Cytoplasm</location>
    </subcellularLocation>
</comment>
<feature type="binding site" evidence="18">
    <location>
        <position position="143"/>
    </location>
    <ligand>
        <name>NAD(+)</name>
        <dbReference type="ChEBI" id="CHEBI:57540"/>
    </ligand>
</feature>
<name>A0A4Z0W665_9GAMM</name>
<dbReference type="PIRSF" id="PIRSF001455">
    <property type="entry name" value="DHQ_synth"/>
    <property type="match status" value="1"/>
</dbReference>
<proteinExistence type="inferred from homology"/>
<dbReference type="Proteomes" id="UP000297475">
    <property type="component" value="Unassembled WGS sequence"/>
</dbReference>
<gene>
    <name evidence="18 21" type="primary">aroB</name>
    <name evidence="21" type="ORF">E4656_09505</name>
</gene>
<dbReference type="InterPro" id="IPR030960">
    <property type="entry name" value="DHQS/DOIS_N"/>
</dbReference>
<dbReference type="GO" id="GO:0046872">
    <property type="term" value="F:metal ion binding"/>
    <property type="evidence" value="ECO:0007669"/>
    <property type="project" value="UniProtKB-KW"/>
</dbReference>
<reference evidence="21 22" key="1">
    <citation type="submission" date="2019-04" db="EMBL/GenBank/DDBJ databases">
        <title>Natronospirillum operosus gen. nov., sp. nov., a haloalkaliphilic satellite isolated from decaying biomass of laboratory culture of cyanobacterium Geitlerinema sp. and proposal of Natronospirillaceae fam. nov. and Saccharospirillaceae fam. nov.</title>
        <authorList>
            <person name="Kevbrin V."/>
            <person name="Boltyanskaya Y."/>
            <person name="Koziaeva V."/>
            <person name="Grouzdev D.S."/>
            <person name="Park M."/>
            <person name="Cho J."/>
        </authorList>
    </citation>
    <scope>NUCLEOTIDE SEQUENCE [LARGE SCALE GENOMIC DNA]</scope>
    <source>
        <strain evidence="21 22">G-116</strain>
    </source>
</reference>
<evidence type="ECO:0000256" key="4">
    <source>
        <dbReference type="ARBA" id="ARBA00004496"/>
    </source>
</evidence>
<evidence type="ECO:0000256" key="14">
    <source>
        <dbReference type="ARBA" id="ARBA00023027"/>
    </source>
</evidence>
<dbReference type="PANTHER" id="PTHR43622:SF7">
    <property type="entry name" value="3-DEHYDROQUINATE SYNTHASE, CHLOROPLASTIC"/>
    <property type="match status" value="1"/>
</dbReference>
<dbReference type="GO" id="GO:0009423">
    <property type="term" value="P:chorismate biosynthetic process"/>
    <property type="evidence" value="ECO:0007669"/>
    <property type="project" value="UniProtKB-UniRule"/>
</dbReference>
<dbReference type="PANTHER" id="PTHR43622">
    <property type="entry name" value="3-DEHYDROQUINATE SYNTHASE"/>
    <property type="match status" value="1"/>
</dbReference>
<dbReference type="RefSeq" id="WP_135482993.1">
    <property type="nucleotide sequence ID" value="NZ_SRMF01000003.1"/>
</dbReference>
<evidence type="ECO:0000256" key="6">
    <source>
        <dbReference type="ARBA" id="ARBA00005412"/>
    </source>
</evidence>
<feature type="binding site" evidence="18">
    <location>
        <begin position="106"/>
        <end position="110"/>
    </location>
    <ligand>
        <name>NAD(+)</name>
        <dbReference type="ChEBI" id="CHEBI:57540"/>
    </ligand>
</feature>
<keyword evidence="9 18" id="KW-0963">Cytoplasm</keyword>
<evidence type="ECO:0000256" key="15">
    <source>
        <dbReference type="ARBA" id="ARBA00023141"/>
    </source>
</evidence>
<keyword evidence="13 18" id="KW-0862">Zinc</keyword>
<feature type="binding site" evidence="18">
    <location>
        <position position="185"/>
    </location>
    <ligand>
        <name>Zn(2+)</name>
        <dbReference type="ChEBI" id="CHEBI:29105"/>
    </ligand>
</feature>
<comment type="function">
    <text evidence="3 18">Catalyzes the conversion of 3-deoxy-D-arabino-heptulosonate 7-phosphate (DAHP) to dehydroquinate (DHQ).</text>
</comment>
<evidence type="ECO:0000256" key="13">
    <source>
        <dbReference type="ARBA" id="ARBA00022833"/>
    </source>
</evidence>
<feature type="domain" description="3-dehydroquinate synthase C-terminal" evidence="20">
    <location>
        <begin position="182"/>
        <end position="326"/>
    </location>
</feature>
<evidence type="ECO:0000256" key="3">
    <source>
        <dbReference type="ARBA" id="ARBA00003485"/>
    </source>
</evidence>
<feature type="binding site" evidence="18">
    <location>
        <begin position="130"/>
        <end position="131"/>
    </location>
    <ligand>
        <name>NAD(+)</name>
        <dbReference type="ChEBI" id="CHEBI:57540"/>
    </ligand>
</feature>
<dbReference type="InterPro" id="IPR030963">
    <property type="entry name" value="DHQ_synth_fam"/>
</dbReference>
<keyword evidence="14 18" id="KW-0520">NAD</keyword>
<evidence type="ECO:0000256" key="9">
    <source>
        <dbReference type="ARBA" id="ARBA00022490"/>
    </source>
</evidence>
<dbReference type="GO" id="GO:0003856">
    <property type="term" value="F:3-dehydroquinate synthase activity"/>
    <property type="evidence" value="ECO:0007669"/>
    <property type="project" value="UniProtKB-UniRule"/>
</dbReference>
<keyword evidence="12 18" id="KW-0547">Nucleotide-binding</keyword>
<dbReference type="InterPro" id="IPR050071">
    <property type="entry name" value="Dehydroquinate_synthase"/>
</dbReference>
<comment type="similarity">
    <text evidence="6 18">Belongs to the sugar phosphate cyclases superfamily. Dehydroquinate synthase family.</text>
</comment>
<dbReference type="AlphaFoldDB" id="A0A4Z0W665"/>
<evidence type="ECO:0000259" key="19">
    <source>
        <dbReference type="Pfam" id="PF01761"/>
    </source>
</evidence>
<keyword evidence="15 18" id="KW-0057">Aromatic amino acid biosynthesis</keyword>
<dbReference type="EC" id="4.2.3.4" evidence="7 18"/>
<feature type="binding site" evidence="18">
    <location>
        <position position="248"/>
    </location>
    <ligand>
        <name>Zn(2+)</name>
        <dbReference type="ChEBI" id="CHEBI:29105"/>
    </ligand>
</feature>
<dbReference type="GO" id="GO:0008652">
    <property type="term" value="P:amino acid biosynthetic process"/>
    <property type="evidence" value="ECO:0007669"/>
    <property type="project" value="UniProtKB-KW"/>
</dbReference>
<dbReference type="InterPro" id="IPR016037">
    <property type="entry name" value="DHQ_synth_AroB"/>
</dbReference>
<dbReference type="Pfam" id="PF01761">
    <property type="entry name" value="DHQ_synthase"/>
    <property type="match status" value="1"/>
</dbReference>
<organism evidence="21 22">
    <name type="scientific">Natronospirillum operosum</name>
    <dbReference type="NCBI Taxonomy" id="2759953"/>
    <lineage>
        <taxon>Bacteria</taxon>
        <taxon>Pseudomonadati</taxon>
        <taxon>Pseudomonadota</taxon>
        <taxon>Gammaproteobacteria</taxon>
        <taxon>Oceanospirillales</taxon>
        <taxon>Natronospirillaceae</taxon>
        <taxon>Natronospirillum</taxon>
    </lineage>
</organism>
<comment type="cofactor">
    <cofactor evidence="18">
        <name>Co(2+)</name>
        <dbReference type="ChEBI" id="CHEBI:48828"/>
    </cofactor>
    <cofactor evidence="18">
        <name>Zn(2+)</name>
        <dbReference type="ChEBI" id="CHEBI:29105"/>
    </cofactor>
    <text evidence="18">Binds 1 divalent metal cation per subunit. Can use either Co(2+) or Zn(2+).</text>
</comment>
<keyword evidence="16 18" id="KW-0456">Lyase</keyword>
<feature type="binding site" evidence="18">
    <location>
        <position position="265"/>
    </location>
    <ligand>
        <name>Zn(2+)</name>
        <dbReference type="ChEBI" id="CHEBI:29105"/>
    </ligand>
</feature>
<accession>A0A4Z0W665</accession>
<dbReference type="UniPathway" id="UPA00053">
    <property type="reaction ID" value="UER00085"/>
</dbReference>
<evidence type="ECO:0000313" key="21">
    <source>
        <dbReference type="EMBL" id="TGG93284.1"/>
    </source>
</evidence>
<dbReference type="InterPro" id="IPR056179">
    <property type="entry name" value="DHQS_C"/>
</dbReference>
<sequence>MKTLSLDLPAHHYDIHIGAGLLAQAELLAPHLSPEVLVVTNETIAPLYLARLEAALVKPDANRRIESVVLPDGEQHKHLRTLDQVFTRLLELNYSRRCTLLALGGGVIGDMTGFAAACYQRGVNYIQLPTTLLSQVDSSVGGKTGVNHALGKNMIGAFKQPELVLIDTDTLSTLPDREYAAGLAEVLKYGLIADAGFFDWLEQHWSDLLARRSDVVSEAIYRSCALKAEVVAEDETEQGRRAILNLGHTFGHAIETWTGYGAWLHGEAVATGLLMATDLSQRLGHVDVALVERVRTLLLQAELPVRSPTGMARDNYLQLMARDKKVESGVLRLVLLNTLGHAIVTSDFAVQALYETIDHFKS</sequence>
<keyword evidence="11 18" id="KW-0479">Metal-binding</keyword>
<evidence type="ECO:0000256" key="5">
    <source>
        <dbReference type="ARBA" id="ARBA00004661"/>
    </source>
</evidence>
<evidence type="ECO:0000256" key="8">
    <source>
        <dbReference type="ARBA" id="ARBA00017684"/>
    </source>
</evidence>
<comment type="caution">
    <text evidence="21">The sequence shown here is derived from an EMBL/GenBank/DDBJ whole genome shotgun (WGS) entry which is preliminary data.</text>
</comment>
<protein>
    <recommendedName>
        <fullName evidence="8 18">3-dehydroquinate synthase</fullName>
        <shortName evidence="18">DHQS</shortName>
        <ecNumber evidence="7 18">4.2.3.4</ecNumber>
    </recommendedName>
</protein>
<comment type="cofactor">
    <cofactor evidence="2 18">
        <name>NAD(+)</name>
        <dbReference type="ChEBI" id="CHEBI:57540"/>
    </cofactor>
</comment>
<keyword evidence="10 18" id="KW-0028">Amino-acid biosynthesis</keyword>
<dbReference type="Pfam" id="PF24621">
    <property type="entry name" value="DHQS_C"/>
    <property type="match status" value="1"/>
</dbReference>
<feature type="binding site" evidence="18">
    <location>
        <begin position="170"/>
        <end position="173"/>
    </location>
    <ligand>
        <name>NAD(+)</name>
        <dbReference type="ChEBI" id="CHEBI:57540"/>
    </ligand>
</feature>
<dbReference type="SUPFAM" id="SSF56796">
    <property type="entry name" value="Dehydroquinate synthase-like"/>
    <property type="match status" value="1"/>
</dbReference>
<evidence type="ECO:0000313" key="22">
    <source>
        <dbReference type="Proteomes" id="UP000297475"/>
    </source>
</evidence>
<evidence type="ECO:0000256" key="2">
    <source>
        <dbReference type="ARBA" id="ARBA00001911"/>
    </source>
</evidence>
<dbReference type="OrthoDB" id="9806583at2"/>
<evidence type="ECO:0000259" key="20">
    <source>
        <dbReference type="Pfam" id="PF24621"/>
    </source>
</evidence>
<evidence type="ECO:0000256" key="16">
    <source>
        <dbReference type="ARBA" id="ARBA00023239"/>
    </source>
</evidence>
<dbReference type="FunFam" id="1.20.1090.10:FF:000002">
    <property type="entry name" value="3-dehydroquinate synthase"/>
    <property type="match status" value="1"/>
</dbReference>
<dbReference type="GO" id="GO:0005737">
    <property type="term" value="C:cytoplasm"/>
    <property type="evidence" value="ECO:0007669"/>
    <property type="project" value="UniProtKB-SubCell"/>
</dbReference>
<feature type="binding site" evidence="18">
    <location>
        <position position="152"/>
    </location>
    <ligand>
        <name>NAD(+)</name>
        <dbReference type="ChEBI" id="CHEBI:57540"/>
    </ligand>
</feature>
<evidence type="ECO:0000256" key="10">
    <source>
        <dbReference type="ARBA" id="ARBA00022605"/>
    </source>
</evidence>
<keyword evidence="17 18" id="KW-0170">Cobalt</keyword>
<dbReference type="GO" id="GO:0009073">
    <property type="term" value="P:aromatic amino acid family biosynthetic process"/>
    <property type="evidence" value="ECO:0007669"/>
    <property type="project" value="UniProtKB-KW"/>
</dbReference>
<feature type="binding site" evidence="18">
    <location>
        <begin position="72"/>
        <end position="77"/>
    </location>
    <ligand>
        <name>NAD(+)</name>
        <dbReference type="ChEBI" id="CHEBI:57540"/>
    </ligand>
</feature>
<dbReference type="GO" id="GO:0000166">
    <property type="term" value="F:nucleotide binding"/>
    <property type="evidence" value="ECO:0007669"/>
    <property type="project" value="UniProtKB-KW"/>
</dbReference>
<dbReference type="EMBL" id="SRMF01000003">
    <property type="protein sequence ID" value="TGG93284.1"/>
    <property type="molecule type" value="Genomic_DNA"/>
</dbReference>
<evidence type="ECO:0000256" key="12">
    <source>
        <dbReference type="ARBA" id="ARBA00022741"/>
    </source>
</evidence>
<dbReference type="Gene3D" id="3.40.50.1970">
    <property type="match status" value="1"/>
</dbReference>
<evidence type="ECO:0000256" key="18">
    <source>
        <dbReference type="HAMAP-Rule" id="MF_00110"/>
    </source>
</evidence>
<dbReference type="HAMAP" id="MF_00110">
    <property type="entry name" value="DHQ_synthase"/>
    <property type="match status" value="1"/>
</dbReference>
<comment type="catalytic activity">
    <reaction evidence="1 18">
        <text>7-phospho-2-dehydro-3-deoxy-D-arabino-heptonate = 3-dehydroquinate + phosphate</text>
        <dbReference type="Rhea" id="RHEA:21968"/>
        <dbReference type="ChEBI" id="CHEBI:32364"/>
        <dbReference type="ChEBI" id="CHEBI:43474"/>
        <dbReference type="ChEBI" id="CHEBI:58394"/>
        <dbReference type="EC" id="4.2.3.4"/>
    </reaction>
</comment>
<dbReference type="NCBIfam" id="TIGR01357">
    <property type="entry name" value="aroB"/>
    <property type="match status" value="1"/>
</dbReference>
<dbReference type="FunFam" id="3.40.50.1970:FF:000001">
    <property type="entry name" value="3-dehydroquinate synthase"/>
    <property type="match status" value="1"/>
</dbReference>
<keyword evidence="22" id="KW-1185">Reference proteome</keyword>
<dbReference type="Gene3D" id="1.20.1090.10">
    <property type="entry name" value="Dehydroquinate synthase-like - alpha domain"/>
    <property type="match status" value="1"/>
</dbReference>
<dbReference type="CDD" id="cd08195">
    <property type="entry name" value="DHQS"/>
    <property type="match status" value="1"/>
</dbReference>
<feature type="domain" description="3-dehydroquinate synthase N-terminal" evidence="19">
    <location>
        <begin position="68"/>
        <end position="180"/>
    </location>
</feature>
<evidence type="ECO:0000256" key="17">
    <source>
        <dbReference type="ARBA" id="ARBA00023285"/>
    </source>
</evidence>